<evidence type="ECO:0000256" key="4">
    <source>
        <dbReference type="SAM" id="MobiDB-lite"/>
    </source>
</evidence>
<sequence>MITIKDIAARLQVSPSTVGRALADDPRISAATKQKVNEVAEEMGYVANLAARMMRGVSSNLVGFVLPDIRNGFYATIAHALSKCLQAAGYQLALSETDDDRMVELHSVRELASANVAGIIIVPTAKPHRETVRLLKLSPHVQLLRRHPTIGDQWFGIDDTQAIFEATSHLVQLGHRRIGYIGGTDELPTGSARLKGYHNALPGGESVEPALVQLGAPSDADFGRSATRRLLSLPKRPTAIVAGSVQMTQGILEELTAQGVRVPDDLSVVGFGDELGFRWWGPGLTTVGLPVHDLATACGLWFVHHIRQNSASASPYTSISPATLILRGSTRKPGPVAKASTRASMRGATV</sequence>
<dbReference type="InterPro" id="IPR000843">
    <property type="entry name" value="HTH_LacI"/>
</dbReference>
<keyword evidence="3" id="KW-0804">Transcription</keyword>
<dbReference type="SUPFAM" id="SSF53822">
    <property type="entry name" value="Periplasmic binding protein-like I"/>
    <property type="match status" value="1"/>
</dbReference>
<evidence type="ECO:0000256" key="2">
    <source>
        <dbReference type="ARBA" id="ARBA00023125"/>
    </source>
</evidence>
<dbReference type="PANTHER" id="PTHR30146:SF109">
    <property type="entry name" value="HTH-TYPE TRANSCRIPTIONAL REGULATOR GALS"/>
    <property type="match status" value="1"/>
</dbReference>
<dbReference type="InterPro" id="IPR046335">
    <property type="entry name" value="LacI/GalR-like_sensor"/>
</dbReference>
<name>A0A2I8EJ44_9BURK</name>
<dbReference type="RefSeq" id="WP_042313728.1">
    <property type="nucleotide sequence ID" value="NZ_CP026111.1"/>
</dbReference>
<dbReference type="AlphaFoldDB" id="A0A2I8EJ44"/>
<dbReference type="PROSITE" id="PS50932">
    <property type="entry name" value="HTH_LACI_2"/>
    <property type="match status" value="1"/>
</dbReference>
<evidence type="ECO:0000259" key="5">
    <source>
        <dbReference type="PROSITE" id="PS50932"/>
    </source>
</evidence>
<reference evidence="6 7" key="1">
    <citation type="submission" date="2018-01" db="EMBL/GenBank/DDBJ databases">
        <title>Species boundaries and ecological features among Paraburkholderia terrae DSMZ17804T, P. hospita DSMZ17164T and P. caribensis DSMZ13236T.</title>
        <authorList>
            <person name="Pratama A.A."/>
        </authorList>
    </citation>
    <scope>NUCLEOTIDE SEQUENCE [LARGE SCALE GENOMIC DNA]</scope>
    <source>
        <strain evidence="6 7">DSM 17804</strain>
    </source>
</reference>
<keyword evidence="2" id="KW-0238">DNA-binding</keyword>
<dbReference type="CDD" id="cd01392">
    <property type="entry name" value="HTH_LacI"/>
    <property type="match status" value="1"/>
</dbReference>
<evidence type="ECO:0000313" key="7">
    <source>
        <dbReference type="Proteomes" id="UP000243502"/>
    </source>
</evidence>
<dbReference type="Pfam" id="PF00356">
    <property type="entry name" value="LacI"/>
    <property type="match status" value="1"/>
</dbReference>
<feature type="domain" description="HTH lacI-type" evidence="5">
    <location>
        <begin position="2"/>
        <end position="56"/>
    </location>
</feature>
<evidence type="ECO:0000256" key="1">
    <source>
        <dbReference type="ARBA" id="ARBA00023015"/>
    </source>
</evidence>
<dbReference type="CDD" id="cd06267">
    <property type="entry name" value="PBP1_LacI_sugar_binding-like"/>
    <property type="match status" value="1"/>
</dbReference>
<keyword evidence="1" id="KW-0805">Transcription regulation</keyword>
<protein>
    <submittedName>
        <fullName evidence="6">LacI family transcriptional regulator</fullName>
    </submittedName>
</protein>
<dbReference type="KEGG" id="pter:C2L65_07590"/>
<organism evidence="6 7">
    <name type="scientific">Paraburkholderia terrae</name>
    <dbReference type="NCBI Taxonomy" id="311230"/>
    <lineage>
        <taxon>Bacteria</taxon>
        <taxon>Pseudomonadati</taxon>
        <taxon>Pseudomonadota</taxon>
        <taxon>Betaproteobacteria</taxon>
        <taxon>Burkholderiales</taxon>
        <taxon>Burkholderiaceae</taxon>
        <taxon>Paraburkholderia</taxon>
    </lineage>
</organism>
<dbReference type="SMART" id="SM00354">
    <property type="entry name" value="HTH_LACI"/>
    <property type="match status" value="1"/>
</dbReference>
<dbReference type="EMBL" id="CP026111">
    <property type="protein sequence ID" value="AUT59479.1"/>
    <property type="molecule type" value="Genomic_DNA"/>
</dbReference>
<evidence type="ECO:0000256" key="3">
    <source>
        <dbReference type="ARBA" id="ARBA00023163"/>
    </source>
</evidence>
<dbReference type="InterPro" id="IPR028082">
    <property type="entry name" value="Peripla_BP_I"/>
</dbReference>
<evidence type="ECO:0000313" key="6">
    <source>
        <dbReference type="EMBL" id="AUT59479.1"/>
    </source>
</evidence>
<dbReference type="SUPFAM" id="SSF47413">
    <property type="entry name" value="lambda repressor-like DNA-binding domains"/>
    <property type="match status" value="1"/>
</dbReference>
<accession>A0A2I8EJ44</accession>
<feature type="region of interest" description="Disordered" evidence="4">
    <location>
        <begin position="330"/>
        <end position="350"/>
    </location>
</feature>
<dbReference type="PANTHER" id="PTHR30146">
    <property type="entry name" value="LACI-RELATED TRANSCRIPTIONAL REPRESSOR"/>
    <property type="match status" value="1"/>
</dbReference>
<dbReference type="GO" id="GO:0003700">
    <property type="term" value="F:DNA-binding transcription factor activity"/>
    <property type="evidence" value="ECO:0007669"/>
    <property type="project" value="TreeGrafter"/>
</dbReference>
<proteinExistence type="predicted"/>
<dbReference type="InterPro" id="IPR010982">
    <property type="entry name" value="Lambda_DNA-bd_dom_sf"/>
</dbReference>
<dbReference type="Pfam" id="PF13377">
    <property type="entry name" value="Peripla_BP_3"/>
    <property type="match status" value="1"/>
</dbReference>
<dbReference type="GO" id="GO:0000976">
    <property type="term" value="F:transcription cis-regulatory region binding"/>
    <property type="evidence" value="ECO:0007669"/>
    <property type="project" value="TreeGrafter"/>
</dbReference>
<gene>
    <name evidence="6" type="ORF">C2L65_07590</name>
</gene>
<dbReference type="OrthoDB" id="9805642at2"/>
<dbReference type="Gene3D" id="3.40.50.2300">
    <property type="match status" value="2"/>
</dbReference>
<dbReference type="Proteomes" id="UP000243502">
    <property type="component" value="Chromosome 1"/>
</dbReference>
<dbReference type="Gene3D" id="1.10.260.40">
    <property type="entry name" value="lambda repressor-like DNA-binding domains"/>
    <property type="match status" value="1"/>
</dbReference>